<dbReference type="GO" id="GO:0005829">
    <property type="term" value="C:cytosol"/>
    <property type="evidence" value="ECO:0007669"/>
    <property type="project" value="TreeGrafter"/>
</dbReference>
<gene>
    <name evidence="3" type="ORF">Fi14EGH31_28530</name>
</gene>
<dbReference type="Pfam" id="PF13091">
    <property type="entry name" value="PLDc_2"/>
    <property type="match status" value="1"/>
</dbReference>
<dbReference type="SMART" id="SM00487">
    <property type="entry name" value="DEXDc"/>
    <property type="match status" value="1"/>
</dbReference>
<keyword evidence="1" id="KW-0175">Coiled coil</keyword>
<dbReference type="GO" id="GO:0005524">
    <property type="term" value="F:ATP binding"/>
    <property type="evidence" value="ECO:0007669"/>
    <property type="project" value="InterPro"/>
</dbReference>
<dbReference type="CDD" id="cd09126">
    <property type="entry name" value="PLDc_C_DEXD_like"/>
    <property type="match status" value="1"/>
</dbReference>
<keyword evidence="3" id="KW-0347">Helicase</keyword>
<dbReference type="InterPro" id="IPR050742">
    <property type="entry name" value="Helicase_Restrict-Modif_Enz"/>
</dbReference>
<evidence type="ECO:0000259" key="2">
    <source>
        <dbReference type="PROSITE" id="PS51192"/>
    </source>
</evidence>
<evidence type="ECO:0000256" key="1">
    <source>
        <dbReference type="SAM" id="Coils"/>
    </source>
</evidence>
<keyword evidence="3" id="KW-0378">Hydrolase</keyword>
<keyword evidence="3" id="KW-0547">Nucleotide-binding</keyword>
<dbReference type="GO" id="GO:0003677">
    <property type="term" value="F:DNA binding"/>
    <property type="evidence" value="ECO:0007669"/>
    <property type="project" value="InterPro"/>
</dbReference>
<dbReference type="GO" id="GO:0016787">
    <property type="term" value="F:hydrolase activity"/>
    <property type="evidence" value="ECO:0007669"/>
    <property type="project" value="InterPro"/>
</dbReference>
<dbReference type="SUPFAM" id="SSF56024">
    <property type="entry name" value="Phospholipase D/nuclease"/>
    <property type="match status" value="1"/>
</dbReference>
<dbReference type="InterPro" id="IPR054347">
    <property type="entry name" value="TOTE_primase"/>
</dbReference>
<dbReference type="InterPro" id="IPR006935">
    <property type="entry name" value="Helicase/UvrB_N"/>
</dbReference>
<proteinExistence type="predicted"/>
<dbReference type="RefSeq" id="WP_200764985.1">
    <property type="nucleotide sequence ID" value="NZ_AP024085.1"/>
</dbReference>
<dbReference type="CDD" id="cd00525">
    <property type="entry name" value="AE_Prim_S_like"/>
    <property type="match status" value="1"/>
</dbReference>
<dbReference type="GeneID" id="70581283"/>
<evidence type="ECO:0000313" key="3">
    <source>
        <dbReference type="EMBL" id="BCL59141.1"/>
    </source>
</evidence>
<dbReference type="Proteomes" id="UP000593842">
    <property type="component" value="Chromosome"/>
</dbReference>
<reference evidence="4" key="1">
    <citation type="submission" date="2020-09" db="EMBL/GenBank/DDBJ databases">
        <title>Complete genome sequencing of Faecalibacillus intestinalis strain 14EGH31.</title>
        <authorList>
            <person name="Sakamoto M."/>
            <person name="Murakami T."/>
            <person name="Mori H."/>
        </authorList>
    </citation>
    <scope>NUCLEOTIDE SEQUENCE [LARGE SCALE GENOMIC DNA]</scope>
    <source>
        <strain evidence="4">14EGH31</strain>
    </source>
</reference>
<keyword evidence="3" id="KW-0067">ATP-binding</keyword>
<dbReference type="PANTHER" id="PTHR47396">
    <property type="entry name" value="TYPE I RESTRICTION ENZYME ECOKI R PROTEIN"/>
    <property type="match status" value="1"/>
</dbReference>
<dbReference type="InterPro" id="IPR001650">
    <property type="entry name" value="Helicase_C-like"/>
</dbReference>
<dbReference type="CDD" id="cd18785">
    <property type="entry name" value="SF2_C"/>
    <property type="match status" value="1"/>
</dbReference>
<dbReference type="InterPro" id="IPR025202">
    <property type="entry name" value="PLD-like_dom"/>
</dbReference>
<name>A0A7I8E2H5_9FIRM</name>
<protein>
    <submittedName>
        <fullName evidence="3">Helicase</fullName>
    </submittedName>
</protein>
<dbReference type="EMBL" id="AP024085">
    <property type="protein sequence ID" value="BCL59141.1"/>
    <property type="molecule type" value="Genomic_DNA"/>
</dbReference>
<feature type="coiled-coil region" evidence="1">
    <location>
        <begin position="1"/>
        <end position="35"/>
    </location>
</feature>
<dbReference type="Pfam" id="PF04851">
    <property type="entry name" value="ResIII"/>
    <property type="match status" value="1"/>
</dbReference>
<dbReference type="PROSITE" id="PS51192">
    <property type="entry name" value="HELICASE_ATP_BIND_1"/>
    <property type="match status" value="1"/>
</dbReference>
<dbReference type="GO" id="GO:0004386">
    <property type="term" value="F:helicase activity"/>
    <property type="evidence" value="ECO:0007669"/>
    <property type="project" value="UniProtKB-KW"/>
</dbReference>
<dbReference type="Gene3D" id="3.30.870.10">
    <property type="entry name" value="Endonuclease Chain A"/>
    <property type="match status" value="1"/>
</dbReference>
<dbReference type="InterPro" id="IPR014001">
    <property type="entry name" value="Helicase_ATP-bd"/>
</dbReference>
<dbReference type="Gene3D" id="3.40.50.300">
    <property type="entry name" value="P-loop containing nucleotide triphosphate hydrolases"/>
    <property type="match status" value="2"/>
</dbReference>
<dbReference type="KEGG" id="fit:Fi14EGH31_28530"/>
<dbReference type="SUPFAM" id="SSF52540">
    <property type="entry name" value="P-loop containing nucleoside triphosphate hydrolases"/>
    <property type="match status" value="2"/>
</dbReference>
<dbReference type="PANTHER" id="PTHR47396:SF1">
    <property type="entry name" value="ATP-DEPENDENT HELICASE IRC3-RELATED"/>
    <property type="match status" value="1"/>
</dbReference>
<organism evidence="3 4">
    <name type="scientific">Faecalibacillus intestinalis</name>
    <dbReference type="NCBI Taxonomy" id="1982626"/>
    <lineage>
        <taxon>Bacteria</taxon>
        <taxon>Bacillati</taxon>
        <taxon>Bacillota</taxon>
        <taxon>Erysipelotrichia</taxon>
        <taxon>Erysipelotrichales</taxon>
        <taxon>Coprobacillaceae</taxon>
        <taxon>Faecalibacillus</taxon>
    </lineage>
</organism>
<dbReference type="Pfam" id="PF22548">
    <property type="entry name" value="AEP-TOTE"/>
    <property type="match status" value="1"/>
</dbReference>
<dbReference type="Pfam" id="PF00271">
    <property type="entry name" value="Helicase_C"/>
    <property type="match status" value="1"/>
</dbReference>
<evidence type="ECO:0000313" key="4">
    <source>
        <dbReference type="Proteomes" id="UP000593842"/>
    </source>
</evidence>
<sequence length="972" mass="112493">MNITGYNLETLRKKIRDLQEENNKLKELLKKSNIIFDEQTNNITNNLTEYNEDQGACIKDQYITGEMAAIFLTIFQGRRDVYALRGSRGGYFPQCNNRWNSMCPKQNNVKTSCIDCPYKQWKELNRNVGLNHLLGHKDNCTDVIGIYPLLENDTCKFIVFDFDNHDEESIDNNDWKDEVNALRKICEESNIDVLIERSRSGNGAHAWIVFKEFISASLARDFGYLLIEKGAASINLKSFRYYDRMFPTQDHNQGLGNVIALPLQGKALKNGNSAFVDENWNAYYDQWLVLNKINRLTKKDVERYIDKWKIELAEGKGLLINPNREARIKPWKKDEPFYKEDVVEKMTIVLADGIYIDTLNLSPRIQNQIRSLVAFDNPIFYKNNRLGYSNWNQPMVVYMGSDINDYIKIPRGLMEKISDKCSQANIPYEIIDKRERGKPVNVEFKGQLKDNQNTAANELLKYDNGILNATTAFGKTVVASYLISKRKVSTLIVMQSVSLINQWVEELHKFLDINEELPTYQTKTGIIKTRNDVIGVLYGNKNTLTGIIDVVSVNSIYDKNGKSKLKDSYGMVIVDECHHSASSVFENVLNKVNSKYVYGVSANDKRIDQLEKKVYMLIGSIRHQFTSRQRIEQQNIDHFIYPRFTRVINLGDSKQDINSAYSLIAKSTIRNEMIISDIKECIKNKRSPIVLTRYKEHAKYLYDVLKKDVLDNTFLIYGDNTQKKNNEVRKQLLEINQNESFILVATSQSVGEGFNVPRLDTLFLTTPVSGEPLVEQFLGRINRDYEFKESAIVYDYVDLHISFFNNMYKKRLRAYRKIGFDVITNVVNNKQEAHHIYNYNDYSEIFAQDIHESNKEIIVCSPQLDEKKIFEFIDLVKNKQEKGVTVIVITRDPNNLQFDNPDYANYLIYHLKMAGIIVELCENLDNHYAIIDQEIVWHGGINLLGRPDIYDNLIRLKSVDVASELLTLDKDE</sequence>
<accession>A0A7I8E2H5</accession>
<feature type="domain" description="Helicase ATP-binding" evidence="2">
    <location>
        <begin position="456"/>
        <end position="622"/>
    </location>
</feature>
<dbReference type="InterPro" id="IPR027417">
    <property type="entry name" value="P-loop_NTPase"/>
</dbReference>
<dbReference type="AlphaFoldDB" id="A0A7I8E2H5"/>